<protein>
    <submittedName>
        <fullName evidence="2">Uncharacterized protein</fullName>
    </submittedName>
</protein>
<gene>
    <name evidence="2" type="ORF">MGU_02095</name>
</gene>
<evidence type="ECO:0000313" key="3">
    <source>
        <dbReference type="Proteomes" id="UP000031192"/>
    </source>
</evidence>
<keyword evidence="3" id="KW-1185">Reference proteome</keyword>
<feature type="region of interest" description="Disordered" evidence="1">
    <location>
        <begin position="30"/>
        <end position="50"/>
    </location>
</feature>
<sequence>MACLIPLSLNAKCQARRYNGGMLKRLEAGSQLYQPKSTNQPQSEQEDEETLGVMRPIPQTRMEWKAALGEIRRDYMNRRFRECSTRCHDILDHKDKLVLETTHPVHLVYLRFYAATALEMQAHAIHHSSPFRTALLKQAYDHLSAASKLSKQADEDMSRPTSRFPSRFSSLHSSAGSNSSGSTVSTRRSSPAPSLSSIDEGVMKPSQPPRPKKRVAFCDEPMMEPIIRPDSPTLGFDEWLGRSSPEPVYPESILKNARPLLPTIISAPPETASPDPSEAEDIDPFFHTRSIHRFCTILSSIRRQITAHMTTLEIEIAACHIPSVPAHTNHELKALDVKARIERLRACGWKRARFDAQRYETLRENALADMAG</sequence>
<comment type="caution">
    <text evidence="2">The sequence shown here is derived from an EMBL/GenBank/DDBJ whole genome shotgun (WGS) entry which is preliminary data.</text>
</comment>
<evidence type="ECO:0000256" key="1">
    <source>
        <dbReference type="SAM" id="MobiDB-lite"/>
    </source>
</evidence>
<feature type="compositionally biased region" description="Polar residues" evidence="1">
    <location>
        <begin position="31"/>
        <end position="43"/>
    </location>
</feature>
<evidence type="ECO:0000313" key="2">
    <source>
        <dbReference type="EMBL" id="KID91141.1"/>
    </source>
</evidence>
<dbReference type="EMBL" id="AZNH01000004">
    <property type="protein sequence ID" value="KID91141.1"/>
    <property type="molecule type" value="Genomic_DNA"/>
</dbReference>
<feature type="compositionally biased region" description="Low complexity" evidence="1">
    <location>
        <begin position="159"/>
        <end position="190"/>
    </location>
</feature>
<dbReference type="AlphaFoldDB" id="A0A0B4HMC2"/>
<name>A0A0B4HMC2_METGA</name>
<feature type="region of interest" description="Disordered" evidence="1">
    <location>
        <begin position="149"/>
        <end position="214"/>
    </location>
</feature>
<dbReference type="HOGENOM" id="CLU_052692_0_0_1"/>
<dbReference type="Proteomes" id="UP000031192">
    <property type="component" value="Unassembled WGS sequence"/>
</dbReference>
<reference evidence="2 3" key="1">
    <citation type="journal article" date="2014" name="Proc. Natl. Acad. Sci. U.S.A.">
        <title>Trajectory and genomic determinants of fungal-pathogen speciation and host adaptation.</title>
        <authorList>
            <person name="Hu X."/>
            <person name="Xiao G."/>
            <person name="Zheng P."/>
            <person name="Shang Y."/>
            <person name="Su Y."/>
            <person name="Zhang X."/>
            <person name="Liu X."/>
            <person name="Zhan S."/>
            <person name="St Leger R.J."/>
            <person name="Wang C."/>
        </authorList>
    </citation>
    <scope>NUCLEOTIDE SEQUENCE [LARGE SCALE GENOMIC DNA]</scope>
    <source>
        <strain evidence="2 3">ARSEF 977</strain>
    </source>
</reference>
<accession>A0A0B4HMC2</accession>
<dbReference type="OrthoDB" id="3641178at2759"/>
<organism evidence="2 3">
    <name type="scientific">Metarhizium guizhouense (strain ARSEF 977)</name>
    <dbReference type="NCBI Taxonomy" id="1276136"/>
    <lineage>
        <taxon>Eukaryota</taxon>
        <taxon>Fungi</taxon>
        <taxon>Dikarya</taxon>
        <taxon>Ascomycota</taxon>
        <taxon>Pezizomycotina</taxon>
        <taxon>Sordariomycetes</taxon>
        <taxon>Hypocreomycetidae</taxon>
        <taxon>Hypocreales</taxon>
        <taxon>Clavicipitaceae</taxon>
        <taxon>Metarhizium</taxon>
    </lineage>
</organism>
<proteinExistence type="predicted"/>